<dbReference type="AlphaFoldDB" id="A0A0D6EPP2"/>
<gene>
    <name evidence="6" type="primary">SPOSA6832_03282</name>
</gene>
<feature type="region of interest" description="Disordered" evidence="4">
    <location>
        <begin position="51"/>
        <end position="107"/>
    </location>
</feature>
<dbReference type="SUPFAM" id="SSF63748">
    <property type="entry name" value="Tudor/PWWP/MBT"/>
    <property type="match status" value="1"/>
</dbReference>
<sequence length="259" mass="27798">MDAQELETYEYQLAQIKLGLAKEPTNTEYLTLKEELESLIALIKESLGAQAPAPAPAAASPAPAAVKPSTSASSSTARPAAPSASTSRPASAPPKHDFKSGDDCSARYEGDGKWYPARITSISGSSDQPVYAVVFRGYDTPEIVSAKDVRPPSKWDAAATAGGSGVGEKRKLGEPTQEDLEKERKKKKNEKKAETQKMKAQEQNAKQKGWQAFAKKSAKKGVSIPGLQGEFGVVGSGRGMTKVQERKRQTFREGDDDRV</sequence>
<name>A0A0D6EPP2_SPOSA</name>
<keyword evidence="3" id="KW-0539">Nucleus</keyword>
<organism evidence="6 7">
    <name type="scientific">Sporidiobolus salmonicolor</name>
    <name type="common">Yeast-like fungus</name>
    <name type="synonym">Sporobolomyces salmonicolor</name>
    <dbReference type="NCBI Taxonomy" id="5005"/>
    <lineage>
        <taxon>Eukaryota</taxon>
        <taxon>Fungi</taxon>
        <taxon>Dikarya</taxon>
        <taxon>Basidiomycota</taxon>
        <taxon>Pucciniomycotina</taxon>
        <taxon>Microbotryomycetes</taxon>
        <taxon>Sporidiobolales</taxon>
        <taxon>Sporidiobolaceae</taxon>
        <taxon>Sporobolomyces</taxon>
    </lineage>
</organism>
<feature type="compositionally biased region" description="Basic and acidic residues" evidence="4">
    <location>
        <begin position="94"/>
        <end position="107"/>
    </location>
</feature>
<evidence type="ECO:0000256" key="2">
    <source>
        <dbReference type="ARBA" id="ARBA00005371"/>
    </source>
</evidence>
<dbReference type="Gene3D" id="2.30.30.140">
    <property type="match status" value="1"/>
</dbReference>
<feature type="compositionally biased region" description="Basic and acidic residues" evidence="4">
    <location>
        <begin position="243"/>
        <end position="259"/>
    </location>
</feature>
<dbReference type="GO" id="GO:0015030">
    <property type="term" value="C:Cajal body"/>
    <property type="evidence" value="ECO:0007669"/>
    <property type="project" value="UniProtKB-SubCell"/>
</dbReference>
<accession>A0A0D6EPP2</accession>
<dbReference type="PROSITE" id="PS50304">
    <property type="entry name" value="TUDOR"/>
    <property type="match status" value="1"/>
</dbReference>
<dbReference type="OrthoDB" id="79171at2759"/>
<feature type="compositionally biased region" description="Low complexity" evidence="4">
    <location>
        <begin position="56"/>
        <end position="90"/>
    </location>
</feature>
<dbReference type="GO" id="GO:0003723">
    <property type="term" value="F:RNA binding"/>
    <property type="evidence" value="ECO:0007669"/>
    <property type="project" value="InterPro"/>
</dbReference>
<evidence type="ECO:0000313" key="6">
    <source>
        <dbReference type="EMBL" id="CEQ41575.1"/>
    </source>
</evidence>
<evidence type="ECO:0000259" key="5">
    <source>
        <dbReference type="PROSITE" id="PS50304"/>
    </source>
</evidence>
<dbReference type="Proteomes" id="UP000243876">
    <property type="component" value="Unassembled WGS sequence"/>
</dbReference>
<dbReference type="PANTHER" id="PTHR46297">
    <property type="entry name" value="ZINC FINGER CCCH-TYPE WITH G PATCH DOMAIN-CONTAINING PROTEIN"/>
    <property type="match status" value="1"/>
</dbReference>
<dbReference type="Pfam" id="PF06003">
    <property type="entry name" value="SMN_Tudor"/>
    <property type="match status" value="1"/>
</dbReference>
<dbReference type="EMBL" id="CENE01000015">
    <property type="protein sequence ID" value="CEQ41575.1"/>
    <property type="molecule type" value="Genomic_DNA"/>
</dbReference>
<protein>
    <submittedName>
        <fullName evidence="6">SPOSA6832_03282-mRNA-1:cds</fullName>
    </submittedName>
</protein>
<dbReference type="SMART" id="SM00333">
    <property type="entry name" value="TUDOR"/>
    <property type="match status" value="1"/>
</dbReference>
<evidence type="ECO:0000256" key="1">
    <source>
        <dbReference type="ARBA" id="ARBA00004408"/>
    </source>
</evidence>
<evidence type="ECO:0000256" key="3">
    <source>
        <dbReference type="ARBA" id="ARBA00023242"/>
    </source>
</evidence>
<feature type="domain" description="Tudor" evidence="5">
    <location>
        <begin position="97"/>
        <end position="159"/>
    </location>
</feature>
<evidence type="ECO:0000256" key="4">
    <source>
        <dbReference type="SAM" id="MobiDB-lite"/>
    </source>
</evidence>
<feature type="compositionally biased region" description="Basic and acidic residues" evidence="4">
    <location>
        <begin position="191"/>
        <end position="200"/>
    </location>
</feature>
<evidence type="ECO:0000313" key="7">
    <source>
        <dbReference type="Proteomes" id="UP000243876"/>
    </source>
</evidence>
<keyword evidence="7" id="KW-1185">Reference proteome</keyword>
<dbReference type="PANTHER" id="PTHR46297:SF2">
    <property type="entry name" value="TUDOR DOMAIN-CONTAINING PROTEIN"/>
    <property type="match status" value="1"/>
</dbReference>
<feature type="compositionally biased region" description="Basic and acidic residues" evidence="4">
    <location>
        <begin position="167"/>
        <end position="183"/>
    </location>
</feature>
<feature type="region of interest" description="Disordered" evidence="4">
    <location>
        <begin position="149"/>
        <end position="259"/>
    </location>
</feature>
<comment type="subcellular location">
    <subcellularLocation>
        <location evidence="1">Nucleus</location>
        <location evidence="1">Cajal body</location>
    </subcellularLocation>
</comment>
<dbReference type="GO" id="GO:0006397">
    <property type="term" value="P:mRNA processing"/>
    <property type="evidence" value="ECO:0007669"/>
    <property type="project" value="InterPro"/>
</dbReference>
<dbReference type="InterPro" id="IPR010304">
    <property type="entry name" value="SMN_Tudor"/>
</dbReference>
<dbReference type="InterPro" id="IPR002999">
    <property type="entry name" value="Tudor"/>
</dbReference>
<dbReference type="GO" id="GO:0005737">
    <property type="term" value="C:cytoplasm"/>
    <property type="evidence" value="ECO:0007669"/>
    <property type="project" value="InterPro"/>
</dbReference>
<proteinExistence type="inferred from homology"/>
<reference evidence="7" key="1">
    <citation type="submission" date="2015-02" db="EMBL/GenBank/DDBJ databases">
        <authorList>
            <person name="Gon?alves P."/>
        </authorList>
    </citation>
    <scope>NUCLEOTIDE SEQUENCE [LARGE SCALE GENOMIC DNA]</scope>
</reference>
<comment type="similarity">
    <text evidence="2">Belongs to the SMN family.</text>
</comment>